<evidence type="ECO:0000256" key="1">
    <source>
        <dbReference type="SAM" id="MobiDB-lite"/>
    </source>
</evidence>
<dbReference type="AlphaFoldDB" id="A0A7I5E8W0"/>
<feature type="compositionally biased region" description="Basic and acidic residues" evidence="1">
    <location>
        <begin position="257"/>
        <end position="274"/>
    </location>
</feature>
<organism evidence="2 3">
    <name type="scientific">Haemonchus contortus</name>
    <name type="common">Barber pole worm</name>
    <dbReference type="NCBI Taxonomy" id="6289"/>
    <lineage>
        <taxon>Eukaryota</taxon>
        <taxon>Metazoa</taxon>
        <taxon>Ecdysozoa</taxon>
        <taxon>Nematoda</taxon>
        <taxon>Chromadorea</taxon>
        <taxon>Rhabditida</taxon>
        <taxon>Rhabditina</taxon>
        <taxon>Rhabditomorpha</taxon>
        <taxon>Strongyloidea</taxon>
        <taxon>Trichostrongylidae</taxon>
        <taxon>Haemonchus</taxon>
    </lineage>
</organism>
<keyword evidence="2" id="KW-1185">Reference proteome</keyword>
<feature type="region of interest" description="Disordered" evidence="1">
    <location>
        <begin position="182"/>
        <end position="325"/>
    </location>
</feature>
<feature type="region of interest" description="Disordered" evidence="1">
    <location>
        <begin position="1"/>
        <end position="70"/>
    </location>
</feature>
<dbReference type="Proteomes" id="UP000025227">
    <property type="component" value="Unplaced"/>
</dbReference>
<dbReference type="WBParaSite" id="HCON_00073670-00001">
    <property type="protein sequence ID" value="HCON_00073670-00001"/>
    <property type="gene ID" value="HCON_00073670"/>
</dbReference>
<feature type="region of interest" description="Disordered" evidence="1">
    <location>
        <begin position="362"/>
        <end position="382"/>
    </location>
</feature>
<feature type="compositionally biased region" description="Basic and acidic residues" evidence="1">
    <location>
        <begin position="1"/>
        <end position="15"/>
    </location>
</feature>
<sequence length="513" mass="57399">MKIEQDHDSIVEEKSTSSSNPSVEGGGGEVHEGCGVGNKNMKTANKRSTEAQGEESSESNAQATSWRTRNQPAYEDRKVVRLPREVFDYMARIDEDGTVRFNITQLSLFFMNEIIEKFVLVRAENWDKESIPLMDISIPPTAKQYPSLLVQDFSNEPTRRIAEEKRLQNSLGIRMKLQEKQKSFDSEVVPETKCAEPSHSCEDANDRATESEKEVPQNGDERKPEYTVIKESPKKKRDAERNSKPSTPEGDPAAKQLRLDEEKPAQLKVAEKLPRKYVHSTYEKTGASSGAAGPSKSTTKGGSVQNRNPWVRPATYPRSRPTPFAFPLQMRGERQSGSAPFQNQRYMQGNTHEEQMRCGRTDAFNNRKGGSELSPWTRPADQPENVDKLVSLIRRATQELRTRSSFETVRKTEKMGLGSFMGAVLNSMDHKGTRYPAFGSASNQMIAEDCGNPLIRPSQPRSECITYPTMGRGATVGGGRNAATPPFGQLYPAFADQSWRNGGLQKRPYPRPT</sequence>
<feature type="compositionally biased region" description="Low complexity" evidence="1">
    <location>
        <begin position="284"/>
        <end position="299"/>
    </location>
</feature>
<name>A0A7I5E8W0_HAECO</name>
<proteinExistence type="predicted"/>
<reference evidence="3" key="1">
    <citation type="submission" date="2020-12" db="UniProtKB">
        <authorList>
            <consortium name="WormBaseParasite"/>
        </authorList>
    </citation>
    <scope>IDENTIFICATION</scope>
    <source>
        <strain evidence="3">MHco3</strain>
    </source>
</reference>
<accession>A0A7I5E8W0</accession>
<feature type="compositionally biased region" description="Basic and acidic residues" evidence="1">
    <location>
        <begin position="193"/>
        <end position="225"/>
    </location>
</feature>
<evidence type="ECO:0000313" key="2">
    <source>
        <dbReference type="Proteomes" id="UP000025227"/>
    </source>
</evidence>
<feature type="compositionally biased region" description="Polar residues" evidence="1">
    <location>
        <begin position="58"/>
        <end position="70"/>
    </location>
</feature>
<dbReference type="OrthoDB" id="10502473at2759"/>
<protein>
    <submittedName>
        <fullName evidence="3">HTH La-type RNA-binding domain-containing protein</fullName>
    </submittedName>
</protein>
<evidence type="ECO:0000313" key="3">
    <source>
        <dbReference type="WBParaSite" id="HCON_00073670-00001"/>
    </source>
</evidence>